<feature type="region of interest" description="Disordered" evidence="1">
    <location>
        <begin position="1"/>
        <end position="240"/>
    </location>
</feature>
<feature type="compositionally biased region" description="Low complexity" evidence="1">
    <location>
        <begin position="651"/>
        <end position="665"/>
    </location>
</feature>
<feature type="compositionally biased region" description="Low complexity" evidence="1">
    <location>
        <begin position="154"/>
        <end position="163"/>
    </location>
</feature>
<name>A0A077QXF4_9BASI</name>
<feature type="region of interest" description="Disordered" evidence="1">
    <location>
        <begin position="706"/>
        <end position="817"/>
    </location>
</feature>
<feature type="compositionally biased region" description="Low complexity" evidence="1">
    <location>
        <begin position="85"/>
        <end position="100"/>
    </location>
</feature>
<feature type="compositionally biased region" description="Polar residues" evidence="1">
    <location>
        <begin position="721"/>
        <end position="742"/>
    </location>
</feature>
<feature type="region of interest" description="Disordered" evidence="1">
    <location>
        <begin position="440"/>
        <end position="461"/>
    </location>
</feature>
<feature type="region of interest" description="Disordered" evidence="1">
    <location>
        <begin position="245"/>
        <end position="264"/>
    </location>
</feature>
<accession>A0A077QXF4</accession>
<feature type="compositionally biased region" description="Polar residues" evidence="1">
    <location>
        <begin position="176"/>
        <end position="188"/>
    </location>
</feature>
<organism evidence="2">
    <name type="scientific">Melanopsichium pennsylvanicum 4</name>
    <dbReference type="NCBI Taxonomy" id="1398559"/>
    <lineage>
        <taxon>Eukaryota</taxon>
        <taxon>Fungi</taxon>
        <taxon>Dikarya</taxon>
        <taxon>Basidiomycota</taxon>
        <taxon>Ustilaginomycotina</taxon>
        <taxon>Ustilaginomycetes</taxon>
        <taxon>Ustilaginales</taxon>
        <taxon>Ustilaginaceae</taxon>
        <taxon>Melanopsichium</taxon>
    </lineage>
</organism>
<feature type="region of interest" description="Disordered" evidence="1">
    <location>
        <begin position="642"/>
        <end position="690"/>
    </location>
</feature>
<evidence type="ECO:0000313" key="2">
    <source>
        <dbReference type="EMBL" id="CDI51216.1"/>
    </source>
</evidence>
<reference evidence="2" key="1">
    <citation type="journal article" date="2014" name="Genome Biol. Evol.">
        <title>Gene Loss Rather Than Gene Gain Is Associated with a Host Jump from Monocots to Dicots in the Smut Fungus Melanopsichium pennsylvanicum.</title>
        <authorList>
            <person name="Sharma R."/>
            <person name="Mishra B."/>
            <person name="Runge F."/>
            <person name="Thines M."/>
        </authorList>
    </citation>
    <scope>NUCLEOTIDE SEQUENCE</scope>
    <source>
        <strain evidence="2">4</strain>
    </source>
</reference>
<proteinExistence type="predicted"/>
<evidence type="ECO:0000256" key="1">
    <source>
        <dbReference type="SAM" id="MobiDB-lite"/>
    </source>
</evidence>
<protein>
    <submittedName>
        <fullName evidence="2">Uncharacterized protein</fullName>
    </submittedName>
</protein>
<sequence>MAATRARTELAAASAPHNVKDVTASREAAASVDPASNDKTPARRTTTRTRKLPSRLLPSPSPPPSRPSSAYSAAKQAKGGKDATESASASPAGTPSASSGKSRKASKTEADSIGSDLEASGDKVDGEDLGPGKRKRRPSTMYKPPSTLTTVETPSPASASSASKSKKKGRSISPEALTQKSQSPSLAVNQARGKSRFSKGKLEAATSLSKKGEVANAGSLRGNGDDSEAELEPSRSCVSKRMRIGDADDSMDLSPPPLLPRDGSARIRMPMHFTQPTFIRGGRVSVSPEASGKRPIKFGIRDFSKSTLQSDLGVAEQSPIGNVMRANKGPFHRSDIMSSSPVSAGVNKFDNDLGTPLTYVPFRSGAHTEGGFRNMHTTPFVAQTADEADEEEDDDDENDFHQAMLDADFEFFDSQKSDLNVSKPFWSALRRGTAEDVDIYDTPATTPRSVQSGCDLSSPDSSRCKIEESVTLPSNEDTVLSYSAVRDSVFVHALPTTQVGADKPHQHAGSLTLSLPYSPVTVSSPQLRAMDIDADVVTCAKGSKEAASAQMSTPVLQRRKHAGLPAGPHGLAPLKLSADLMERSTSNAAPYMQLSPMIEMESPLLSPGLSLSLHTKGSDLPSPFLMGVGTLTELEQPEALDLTPAEGSTTPKAASPEISAPEASETNAVPTPTVETKAEVSKNFPSSFEPTKPVIDAVKEAVKMEKPSARRPALPPPRQIRFTTVTTPSVELIDSRSQQSESSKAEVPTLPNKQKQTTQHQTQADGASTTSPKSDSTPDLVQSGSSSPDSASDSPSPKSEADTASSADTEVENILFGPPEKLDMHELDHAWGGNKAAQHEAAMRQAKVTQLHHVDIDVDA</sequence>
<feature type="compositionally biased region" description="Low complexity" evidence="1">
    <location>
        <begin position="1"/>
        <end position="15"/>
    </location>
</feature>
<dbReference type="AlphaFoldDB" id="A0A077QXF4"/>
<dbReference type="EMBL" id="HG529495">
    <property type="protein sequence ID" value="CDI51216.1"/>
    <property type="molecule type" value="Genomic_DNA"/>
</dbReference>
<feature type="compositionally biased region" description="Low complexity" evidence="1">
    <location>
        <begin position="753"/>
        <end position="798"/>
    </location>
</feature>
<feature type="compositionally biased region" description="Polar residues" evidence="1">
    <location>
        <begin position="443"/>
        <end position="461"/>
    </location>
</feature>